<keyword evidence="5" id="KW-1185">Reference proteome</keyword>
<dbReference type="OrthoDB" id="9814639at2"/>
<dbReference type="STRING" id="336831.WG68_02820"/>
<protein>
    <recommendedName>
        <fullName evidence="3">NodB homology domain-containing protein</fullName>
    </recommendedName>
</protein>
<dbReference type="Proteomes" id="UP000034228">
    <property type="component" value="Unassembled WGS sequence"/>
</dbReference>
<dbReference type="Pfam" id="PF01522">
    <property type="entry name" value="Polysacc_deac_1"/>
    <property type="match status" value="1"/>
</dbReference>
<proteinExistence type="predicted"/>
<sequence length="337" mass="38260">MIKMLLLSLLKALGLFILAQKITARRPRILCYHGIAVDDEYKFSPGVFMQSATFDRRMALVKKWGYSPVSLDELYQQHQAGQYQKNTLVITIDDGWAAIEQGMLPSLKKYGFCATLYLSSYYVINQRPVFKLSVYYLFWKYKGPFTLADNSCLKPHTTLQQLSINDVLSLAAELGSAYEQPILQELADCFGEDIALWQQNGKLMFLSAEQVTALAAQGLNIELHTHRHKFSELNLTDAAKELADNQHYILQLTGRAARHFCFPRGEYQPEQLPLLTAQQLKTATTTENELVARQSPLLTLPRLVDNDKVSELEFEAELSGMMTLLRLAAAPFKRDKK</sequence>
<gene>
    <name evidence="4" type="ORF">WG68_02820</name>
</gene>
<evidence type="ECO:0000313" key="4">
    <source>
        <dbReference type="EMBL" id="KKO46888.1"/>
    </source>
</evidence>
<dbReference type="GO" id="GO:0005576">
    <property type="term" value="C:extracellular region"/>
    <property type="evidence" value="ECO:0007669"/>
    <property type="project" value="UniProtKB-SubCell"/>
</dbReference>
<accession>A0A0M2VCP0</accession>
<dbReference type="PANTHER" id="PTHR34216">
    <property type="match status" value="1"/>
</dbReference>
<feature type="domain" description="NodB homology" evidence="3">
    <location>
        <begin position="82"/>
        <end position="274"/>
    </location>
</feature>
<dbReference type="PANTHER" id="PTHR34216:SF3">
    <property type="entry name" value="POLY-BETA-1,6-N-ACETYL-D-GLUCOSAMINE N-DEACETYLASE"/>
    <property type="match status" value="1"/>
</dbReference>
<dbReference type="GO" id="GO:0005975">
    <property type="term" value="P:carbohydrate metabolic process"/>
    <property type="evidence" value="ECO:0007669"/>
    <property type="project" value="InterPro"/>
</dbReference>
<dbReference type="RefSeq" id="WP_046556135.1">
    <property type="nucleotide sequence ID" value="NZ_LAHO01000002.1"/>
</dbReference>
<dbReference type="EMBL" id="LAHO01000002">
    <property type="protein sequence ID" value="KKO46888.1"/>
    <property type="molecule type" value="Genomic_DNA"/>
</dbReference>
<comment type="subcellular location">
    <subcellularLocation>
        <location evidence="1">Secreted</location>
    </subcellularLocation>
</comment>
<dbReference type="Gene3D" id="3.20.20.370">
    <property type="entry name" value="Glycoside hydrolase/deacetylase"/>
    <property type="match status" value="1"/>
</dbReference>
<keyword evidence="2" id="KW-0732">Signal</keyword>
<organism evidence="4 5">
    <name type="scientific">Arsukibacterium ikkense</name>
    <dbReference type="NCBI Taxonomy" id="336831"/>
    <lineage>
        <taxon>Bacteria</taxon>
        <taxon>Pseudomonadati</taxon>
        <taxon>Pseudomonadota</taxon>
        <taxon>Gammaproteobacteria</taxon>
        <taxon>Chromatiales</taxon>
        <taxon>Chromatiaceae</taxon>
        <taxon>Arsukibacterium</taxon>
    </lineage>
</organism>
<dbReference type="InterPro" id="IPR011330">
    <property type="entry name" value="Glyco_hydro/deAcase_b/a-brl"/>
</dbReference>
<dbReference type="GO" id="GO:0016810">
    <property type="term" value="F:hydrolase activity, acting on carbon-nitrogen (but not peptide) bonds"/>
    <property type="evidence" value="ECO:0007669"/>
    <property type="project" value="InterPro"/>
</dbReference>
<name>A0A0M2VCP0_9GAMM</name>
<dbReference type="InterPro" id="IPR002509">
    <property type="entry name" value="NODB_dom"/>
</dbReference>
<dbReference type="InterPro" id="IPR051398">
    <property type="entry name" value="Polysacch_Deacetylase"/>
</dbReference>
<dbReference type="AlphaFoldDB" id="A0A0M2VCP0"/>
<evidence type="ECO:0000256" key="2">
    <source>
        <dbReference type="ARBA" id="ARBA00022729"/>
    </source>
</evidence>
<evidence type="ECO:0000259" key="3">
    <source>
        <dbReference type="Pfam" id="PF01522"/>
    </source>
</evidence>
<evidence type="ECO:0000256" key="1">
    <source>
        <dbReference type="ARBA" id="ARBA00004613"/>
    </source>
</evidence>
<dbReference type="SUPFAM" id="SSF88713">
    <property type="entry name" value="Glycoside hydrolase/deacetylase"/>
    <property type="match status" value="1"/>
</dbReference>
<evidence type="ECO:0000313" key="5">
    <source>
        <dbReference type="Proteomes" id="UP000034228"/>
    </source>
</evidence>
<reference evidence="4 5" key="1">
    <citation type="submission" date="2015-03" db="EMBL/GenBank/DDBJ databases">
        <title>Draft genome sequences of two protease-producing strains of Arsukibacterium isolated from two cold and alkaline environments.</title>
        <authorList>
            <person name="Lylloff J.E."/>
            <person name="Skov L.B."/>
            <person name="Jepsen M."/>
            <person name="Hallin P.F."/>
            <person name="Sorensen S.J."/>
            <person name="Stougaard P."/>
            <person name="Glaring M.A."/>
        </authorList>
    </citation>
    <scope>NUCLEOTIDE SEQUENCE [LARGE SCALE GENOMIC DNA]</scope>
    <source>
        <strain evidence="4 5">GCM72</strain>
    </source>
</reference>
<comment type="caution">
    <text evidence="4">The sequence shown here is derived from an EMBL/GenBank/DDBJ whole genome shotgun (WGS) entry which is preliminary data.</text>
</comment>